<dbReference type="RefSeq" id="WP_117141846.1">
    <property type="nucleotide sequence ID" value="NZ_CAKXKJ010000001.1"/>
</dbReference>
<keyword evidence="1" id="KW-0732">Signal</keyword>
<evidence type="ECO:0000313" key="2">
    <source>
        <dbReference type="EMBL" id="RFT07141.1"/>
    </source>
</evidence>
<reference evidence="2 3" key="1">
    <citation type="submission" date="2018-07" db="EMBL/GenBank/DDBJ databases">
        <title>GABA Modulating Bacteria of the Human Gut Microbiota.</title>
        <authorList>
            <person name="Strandwitz P."/>
            <person name="Kim K.H."/>
            <person name="Terekhova D."/>
            <person name="Liu J.K."/>
            <person name="Sharma A."/>
            <person name="Levering J."/>
            <person name="Mcdonald D."/>
            <person name="Dietrich D."/>
            <person name="Ramadhar T.R."/>
            <person name="Lekbua A."/>
            <person name="Mroue N."/>
            <person name="Liston C."/>
            <person name="Stewart E.J."/>
            <person name="Dubin M.J."/>
            <person name="Zengler K."/>
            <person name="Knight R."/>
            <person name="Gilbert J.A."/>
            <person name="Clardy J."/>
            <person name="Lewis K."/>
        </authorList>
    </citation>
    <scope>NUCLEOTIDE SEQUENCE [LARGE SCALE GENOMIC DNA]</scope>
    <source>
        <strain evidence="2 3">KLE1738</strain>
    </source>
</reference>
<accession>A0A3E2B5A1</accession>
<dbReference type="GeneID" id="97994887"/>
<sequence>MKKVLLACLLLAFLFCAACGQQKEETAVPMPADGGDEAQIRLDPNDPLNSYLDLSQLDQATLAACTQTLDITSENNGVTATLRSVVGDAMTLYLTVDLTFPDPVDLSAPPVSDASSPFYGGATFDFTMETPPESDPLENTPDGIGQQGIQLSENTVRYMLSITYRQPVLTPGKEVTLSLSNPYGETSTHLFHWTVETQAPVQEATLTDQEGTMVGTGFFSPFSACVTLQKGDTLDPDALLESTALLDASGQPIPGFQLSGVEGDPPLFLQFLSYVPVLPDQLHTLQTGSCTAQIHWTDSAS</sequence>
<feature type="signal peptide" evidence="1">
    <location>
        <begin position="1"/>
        <end position="20"/>
    </location>
</feature>
<organism evidence="2 3">
    <name type="scientific">Evtepia gabavorous</name>
    <dbReference type="NCBI Taxonomy" id="2211183"/>
    <lineage>
        <taxon>Bacteria</taxon>
        <taxon>Bacillati</taxon>
        <taxon>Bacillota</taxon>
        <taxon>Clostridia</taxon>
        <taxon>Eubacteriales</taxon>
        <taxon>Evtepia</taxon>
    </lineage>
</organism>
<dbReference type="EMBL" id="QQRQ01000004">
    <property type="protein sequence ID" value="RFT07141.1"/>
    <property type="molecule type" value="Genomic_DNA"/>
</dbReference>
<dbReference type="AlphaFoldDB" id="A0A3E2B5A1"/>
<comment type="caution">
    <text evidence="2">The sequence shown here is derived from an EMBL/GenBank/DDBJ whole genome shotgun (WGS) entry which is preliminary data.</text>
</comment>
<proteinExistence type="predicted"/>
<gene>
    <name evidence="2" type="ORF">DV520_03905</name>
</gene>
<keyword evidence="3" id="KW-1185">Reference proteome</keyword>
<dbReference type="Proteomes" id="UP000260649">
    <property type="component" value="Unassembled WGS sequence"/>
</dbReference>
<name>A0A3E2B5A1_9FIRM</name>
<evidence type="ECO:0000256" key="1">
    <source>
        <dbReference type="SAM" id="SignalP"/>
    </source>
</evidence>
<protein>
    <submittedName>
        <fullName evidence="2">DUF4179 domain-containing protein</fullName>
    </submittedName>
</protein>
<evidence type="ECO:0000313" key="3">
    <source>
        <dbReference type="Proteomes" id="UP000260649"/>
    </source>
</evidence>
<feature type="chain" id="PRO_5039129298" evidence="1">
    <location>
        <begin position="21"/>
        <end position="301"/>
    </location>
</feature>